<reference evidence="3" key="1">
    <citation type="submission" date="2018-06" db="EMBL/GenBank/DDBJ databases">
        <authorList>
            <person name="Zhirakovskaya E."/>
        </authorList>
    </citation>
    <scope>NUCLEOTIDE SEQUENCE</scope>
</reference>
<dbReference type="InterPro" id="IPR011460">
    <property type="entry name" value="Lcl_C"/>
</dbReference>
<proteinExistence type="predicted"/>
<feature type="region of interest" description="Disordered" evidence="1">
    <location>
        <begin position="125"/>
        <end position="161"/>
    </location>
</feature>
<protein>
    <recommendedName>
        <fullName evidence="2">Lcl C-terminal domain-containing protein</fullName>
    </recommendedName>
</protein>
<dbReference type="Pfam" id="PF07603">
    <property type="entry name" value="Lcl_C"/>
    <property type="match status" value="1"/>
</dbReference>
<organism evidence="3">
    <name type="scientific">hydrothermal vent metagenome</name>
    <dbReference type="NCBI Taxonomy" id="652676"/>
    <lineage>
        <taxon>unclassified sequences</taxon>
        <taxon>metagenomes</taxon>
        <taxon>ecological metagenomes</taxon>
    </lineage>
</organism>
<evidence type="ECO:0000259" key="2">
    <source>
        <dbReference type="Pfam" id="PF07603"/>
    </source>
</evidence>
<evidence type="ECO:0000313" key="3">
    <source>
        <dbReference type="EMBL" id="VAX32675.1"/>
    </source>
</evidence>
<dbReference type="AlphaFoldDB" id="A0A3B1DLV5"/>
<accession>A0A3B1DLV5</accession>
<dbReference type="EMBL" id="UOGG01000216">
    <property type="protein sequence ID" value="VAX32675.1"/>
    <property type="molecule type" value="Genomic_DNA"/>
</dbReference>
<feature type="domain" description="Lcl C-terminal" evidence="2">
    <location>
        <begin position="13"/>
        <end position="126"/>
    </location>
</feature>
<name>A0A3B1DLV5_9ZZZZ</name>
<gene>
    <name evidence="3" type="ORF">MNBD_NITROSPINAE05-255</name>
</gene>
<sequence length="161" mass="18715">MAEGERFVDNGDGTVTDTKYNKMWMKEDSYQLRDKWLTWKAAHKYVAWLNEQKFAGFDDWRVPKNQECRNLYDHECKNTDFNGDIVHIDYVFPEGCGSTLWCDEEQGINGLAYNFYSDRGYQVRKKSSDEGNMGCRPIRSSGPEKKIQGRLSATGRSRRGD</sequence>
<evidence type="ECO:0000256" key="1">
    <source>
        <dbReference type="SAM" id="MobiDB-lite"/>
    </source>
</evidence>